<dbReference type="Gene3D" id="1.25.40.390">
    <property type="match status" value="1"/>
</dbReference>
<organism evidence="8 9">
    <name type="scientific">Flavobacterium pokkalii</name>
    <dbReference type="NCBI Taxonomy" id="1940408"/>
    <lineage>
        <taxon>Bacteria</taxon>
        <taxon>Pseudomonadati</taxon>
        <taxon>Bacteroidota</taxon>
        <taxon>Flavobacteriia</taxon>
        <taxon>Flavobacteriales</taxon>
        <taxon>Flavobacteriaceae</taxon>
        <taxon>Flavobacterium</taxon>
    </lineage>
</organism>
<accession>A0ABR7UV01</accession>
<keyword evidence="3" id="KW-0732">Signal</keyword>
<dbReference type="InterPro" id="IPR011990">
    <property type="entry name" value="TPR-like_helical_dom_sf"/>
</dbReference>
<gene>
    <name evidence="8" type="ORF">B6A10_11685</name>
</gene>
<evidence type="ECO:0000313" key="9">
    <source>
        <dbReference type="Proteomes" id="UP000661715"/>
    </source>
</evidence>
<dbReference type="EMBL" id="NASZ01000018">
    <property type="protein sequence ID" value="MBD0725843.1"/>
    <property type="molecule type" value="Genomic_DNA"/>
</dbReference>
<sequence>MKSLKYILLFIIISLNFSCEDFLVEDNKSNITAENYFSTSEGYQSLVNASYATLRNNFVDDPWLFCLGVDIYTRGKSVLIGGSYENRDVFSSELNEYGNLDAQNQYVSDFYYRCYQAIQTCNTAISRAKNVNGLNENKIKQLVAEVKFIRAYNYYLLVEQFGDVPLVKDEINGAITHFDRIPEEDIYKFIISELEESEVDVLATPEQFGKVTKGAVNSLLSLIYLTRGYKSYGSSSDFTMAASLADGVINSGKYALLNTFKEVFTPGNEKNNEIIFSIQYDAGSLGTSVRGNGQSVLFGWELWLYESGFDWLNTTYNNHEQQFMPTQFLYSLFDTSIDSRYDATFKSEFYATINDASKGINKGDLIVYFPKWDENFTAQDEIDLKAANPNVNIYKYDTWKQDFNNIGGAGKWPMVWKFFDPNADFHGNNNNRKGTRDIFMFRLSELYLIAAEAYHMSDDDSKAAERINTVRRRAAIPGNQSAIEITSADVDLDFILDERARELTGEYKRWFDLKRTGKLIERTLLHNNLAKMEDKMTTTHILRPIPQSVIDHDSGEFPQNLGYK</sequence>
<reference evidence="8 9" key="1">
    <citation type="journal article" date="2020" name="Microbiol. Res.">
        <title>Flavobacterium pokkalii sp. nov., a novel plant growth promoting native rhizobacteria isolated from pokkali rice grown in coastal saline affected agricultural regions of southern India, Kerala.</title>
        <authorList>
            <person name="Menon R.R."/>
            <person name="Kumari S."/>
            <person name="Viver T."/>
            <person name="Rameshkumar N."/>
        </authorList>
    </citation>
    <scope>NUCLEOTIDE SEQUENCE [LARGE SCALE GENOMIC DNA]</scope>
    <source>
        <strain evidence="8 9">L1I52</strain>
    </source>
</reference>
<comment type="caution">
    <text evidence="8">The sequence shown here is derived from an EMBL/GenBank/DDBJ whole genome shotgun (WGS) entry which is preliminary data.</text>
</comment>
<dbReference type="SUPFAM" id="SSF48452">
    <property type="entry name" value="TPR-like"/>
    <property type="match status" value="1"/>
</dbReference>
<keyword evidence="4" id="KW-0472">Membrane</keyword>
<feature type="domain" description="RagB/SusD" evidence="6">
    <location>
        <begin position="272"/>
        <end position="563"/>
    </location>
</feature>
<dbReference type="RefSeq" id="WP_188221009.1">
    <property type="nucleotide sequence ID" value="NZ_NASZ01000018.1"/>
</dbReference>
<feature type="domain" description="SusD-like N-terminal" evidence="7">
    <location>
        <begin position="99"/>
        <end position="225"/>
    </location>
</feature>
<dbReference type="Proteomes" id="UP000661715">
    <property type="component" value="Unassembled WGS sequence"/>
</dbReference>
<dbReference type="InterPro" id="IPR033985">
    <property type="entry name" value="SusD-like_N"/>
</dbReference>
<evidence type="ECO:0000256" key="5">
    <source>
        <dbReference type="ARBA" id="ARBA00023237"/>
    </source>
</evidence>
<dbReference type="Pfam" id="PF14322">
    <property type="entry name" value="SusD-like_3"/>
    <property type="match status" value="1"/>
</dbReference>
<evidence type="ECO:0000256" key="1">
    <source>
        <dbReference type="ARBA" id="ARBA00004442"/>
    </source>
</evidence>
<dbReference type="Pfam" id="PF07980">
    <property type="entry name" value="SusD_RagB"/>
    <property type="match status" value="1"/>
</dbReference>
<evidence type="ECO:0000259" key="6">
    <source>
        <dbReference type="Pfam" id="PF07980"/>
    </source>
</evidence>
<comment type="similarity">
    <text evidence="2">Belongs to the SusD family.</text>
</comment>
<evidence type="ECO:0000256" key="4">
    <source>
        <dbReference type="ARBA" id="ARBA00023136"/>
    </source>
</evidence>
<name>A0ABR7UV01_9FLAO</name>
<comment type="subcellular location">
    <subcellularLocation>
        <location evidence="1">Cell outer membrane</location>
    </subcellularLocation>
</comment>
<evidence type="ECO:0000313" key="8">
    <source>
        <dbReference type="EMBL" id="MBD0725843.1"/>
    </source>
</evidence>
<dbReference type="InterPro" id="IPR012944">
    <property type="entry name" value="SusD_RagB_dom"/>
</dbReference>
<keyword evidence="9" id="KW-1185">Reference proteome</keyword>
<evidence type="ECO:0000256" key="3">
    <source>
        <dbReference type="ARBA" id="ARBA00022729"/>
    </source>
</evidence>
<keyword evidence="5" id="KW-0998">Cell outer membrane</keyword>
<evidence type="ECO:0000259" key="7">
    <source>
        <dbReference type="Pfam" id="PF14322"/>
    </source>
</evidence>
<proteinExistence type="inferred from homology"/>
<protein>
    <submittedName>
        <fullName evidence="8">RagB/SusD family nutrient uptake outer membrane protein</fullName>
    </submittedName>
</protein>
<evidence type="ECO:0000256" key="2">
    <source>
        <dbReference type="ARBA" id="ARBA00006275"/>
    </source>
</evidence>